<dbReference type="SUPFAM" id="SSF52821">
    <property type="entry name" value="Rhodanese/Cell cycle control phosphatase"/>
    <property type="match status" value="2"/>
</dbReference>
<evidence type="ECO:0000256" key="1">
    <source>
        <dbReference type="ARBA" id="ARBA00022679"/>
    </source>
</evidence>
<feature type="domain" description="Rhodanese" evidence="3">
    <location>
        <begin position="183"/>
        <end position="324"/>
    </location>
</feature>
<dbReference type="GO" id="GO:0004792">
    <property type="term" value="F:thiosulfate-cyanide sulfurtransferase activity"/>
    <property type="evidence" value="ECO:0007669"/>
    <property type="project" value="TreeGrafter"/>
</dbReference>
<dbReference type="OrthoDB" id="270167at2759"/>
<keyword evidence="2" id="KW-0677">Repeat</keyword>
<dbReference type="Gene3D" id="3.40.250.10">
    <property type="entry name" value="Rhodanese-like domain"/>
    <property type="match status" value="2"/>
</dbReference>
<gene>
    <name evidence="4" type="ORF">M422DRAFT_210039</name>
</gene>
<dbReference type="InterPro" id="IPR036873">
    <property type="entry name" value="Rhodanese-like_dom_sf"/>
</dbReference>
<dbReference type="PANTHER" id="PTHR11364:SF27">
    <property type="entry name" value="SULFURTRANSFERASE"/>
    <property type="match status" value="1"/>
</dbReference>
<evidence type="ECO:0000259" key="3">
    <source>
        <dbReference type="PROSITE" id="PS50206"/>
    </source>
</evidence>
<dbReference type="AlphaFoldDB" id="A0A0C9VPT5"/>
<organism evidence="4 5">
    <name type="scientific">Sphaerobolus stellatus (strain SS14)</name>
    <dbReference type="NCBI Taxonomy" id="990650"/>
    <lineage>
        <taxon>Eukaryota</taxon>
        <taxon>Fungi</taxon>
        <taxon>Dikarya</taxon>
        <taxon>Basidiomycota</taxon>
        <taxon>Agaricomycotina</taxon>
        <taxon>Agaricomycetes</taxon>
        <taxon>Phallomycetidae</taxon>
        <taxon>Geastrales</taxon>
        <taxon>Sphaerobolaceae</taxon>
        <taxon>Sphaerobolus</taxon>
    </lineage>
</organism>
<dbReference type="PANTHER" id="PTHR11364">
    <property type="entry name" value="THIOSULFATE SULFERTANSFERASE"/>
    <property type="match status" value="1"/>
</dbReference>
<dbReference type="InterPro" id="IPR001763">
    <property type="entry name" value="Rhodanese-like_dom"/>
</dbReference>
<dbReference type="Pfam" id="PF00581">
    <property type="entry name" value="Rhodanese"/>
    <property type="match status" value="1"/>
</dbReference>
<feature type="domain" description="Rhodanese" evidence="3">
    <location>
        <begin position="17"/>
        <end position="139"/>
    </location>
</feature>
<dbReference type="InterPro" id="IPR045078">
    <property type="entry name" value="TST/MPST-like"/>
</dbReference>
<name>A0A0C9VPT5_SPHS4</name>
<reference evidence="4 5" key="1">
    <citation type="submission" date="2014-06" db="EMBL/GenBank/DDBJ databases">
        <title>Evolutionary Origins and Diversification of the Mycorrhizal Mutualists.</title>
        <authorList>
            <consortium name="DOE Joint Genome Institute"/>
            <consortium name="Mycorrhizal Genomics Consortium"/>
            <person name="Kohler A."/>
            <person name="Kuo A."/>
            <person name="Nagy L.G."/>
            <person name="Floudas D."/>
            <person name="Copeland A."/>
            <person name="Barry K.W."/>
            <person name="Cichocki N."/>
            <person name="Veneault-Fourrey C."/>
            <person name="LaButti K."/>
            <person name="Lindquist E.A."/>
            <person name="Lipzen A."/>
            <person name="Lundell T."/>
            <person name="Morin E."/>
            <person name="Murat C."/>
            <person name="Riley R."/>
            <person name="Ohm R."/>
            <person name="Sun H."/>
            <person name="Tunlid A."/>
            <person name="Henrissat B."/>
            <person name="Grigoriev I.V."/>
            <person name="Hibbett D.S."/>
            <person name="Martin F."/>
        </authorList>
    </citation>
    <scope>NUCLEOTIDE SEQUENCE [LARGE SCALE GENOMIC DNA]</scope>
    <source>
        <strain evidence="4 5">SS14</strain>
    </source>
</reference>
<keyword evidence="5" id="KW-1185">Reference proteome</keyword>
<dbReference type="HOGENOM" id="CLU_031618_3_1_1"/>
<dbReference type="GO" id="GO:0005739">
    <property type="term" value="C:mitochondrion"/>
    <property type="evidence" value="ECO:0007669"/>
    <property type="project" value="TreeGrafter"/>
</dbReference>
<accession>A0A0C9VPT5</accession>
<sequence>MSSRQAPLLVTPSEVSNVPNTVFVDATWVMPNVPRKPREEYDAFRIPRARFLDIDEVATHSEEGKKLGLKHMMPSGELFAKACENLGISRDSHVVLYDSHGLFSSPRALYMFRAFSHVNSSVLNGGLPRWVDEGYPIESGPLHGASSTSGKYPVPELNKDAVRSYSQMVNNSNLPASDPTSELVIDARSRGRYLGTDPEPRPIPSGHIPNSFSLPFNVFTESHEFTNTSFLQSHPAFPFKSYTTLRPPTEINAELTKAVGPVYAESILEGERKVVATCGSGMTAAVLWIGLSSVWEARGRQLPTLGIYDESWTGYASRKESKIATGEQ</sequence>
<evidence type="ECO:0000256" key="2">
    <source>
        <dbReference type="ARBA" id="ARBA00022737"/>
    </source>
</evidence>
<proteinExistence type="predicted"/>
<dbReference type="CDD" id="cd01448">
    <property type="entry name" value="TST_Repeat_1"/>
    <property type="match status" value="1"/>
</dbReference>
<dbReference type="Proteomes" id="UP000054279">
    <property type="component" value="Unassembled WGS sequence"/>
</dbReference>
<dbReference type="SMART" id="SM00450">
    <property type="entry name" value="RHOD"/>
    <property type="match status" value="2"/>
</dbReference>
<keyword evidence="1" id="KW-0808">Transferase</keyword>
<evidence type="ECO:0000313" key="5">
    <source>
        <dbReference type="Proteomes" id="UP000054279"/>
    </source>
</evidence>
<dbReference type="EMBL" id="KN837146">
    <property type="protein sequence ID" value="KIJ40195.1"/>
    <property type="molecule type" value="Genomic_DNA"/>
</dbReference>
<evidence type="ECO:0000313" key="4">
    <source>
        <dbReference type="EMBL" id="KIJ40195.1"/>
    </source>
</evidence>
<dbReference type="PROSITE" id="PS50206">
    <property type="entry name" value="RHODANESE_3"/>
    <property type="match status" value="2"/>
</dbReference>
<protein>
    <recommendedName>
        <fullName evidence="3">Rhodanese domain-containing protein</fullName>
    </recommendedName>
</protein>